<feature type="transmembrane region" description="Helical" evidence="1">
    <location>
        <begin position="156"/>
        <end position="178"/>
    </location>
</feature>
<dbReference type="Proteomes" id="UP001232019">
    <property type="component" value="Chromosome"/>
</dbReference>
<keyword evidence="1" id="KW-0472">Membrane</keyword>
<dbReference type="EMBL" id="CP129968">
    <property type="protein sequence ID" value="WNB17047.1"/>
    <property type="molecule type" value="Genomic_DNA"/>
</dbReference>
<gene>
    <name evidence="2" type="ORF">QYS47_32720</name>
</gene>
<dbReference type="RefSeq" id="WP_322346220.1">
    <property type="nucleotide sequence ID" value="NZ_CP129968.2"/>
</dbReference>
<protein>
    <submittedName>
        <fullName evidence="2">Uncharacterized protein</fullName>
    </submittedName>
</protein>
<reference evidence="2" key="1">
    <citation type="submission" date="2023-08" db="EMBL/GenBank/DDBJ databases">
        <title>Comparative genomics and taxonomic characterization of three novel marine species of genus Marivirga.</title>
        <authorList>
            <person name="Muhammad N."/>
            <person name="Kim S.-G."/>
        </authorList>
    </citation>
    <scope>NUCLEOTIDE SEQUENCE</scope>
    <source>
        <strain evidence="2">BKB1-2</strain>
    </source>
</reference>
<proteinExistence type="predicted"/>
<keyword evidence="1" id="KW-0812">Transmembrane</keyword>
<sequence>MRKLSSEQKEFLEAHIAKKPIEYIELYNELYDHYASAYENGELSLEETTEDLDKQFHDRRVRSINSQVLNKSQKAANILYKNEFGKFWKWPQVLTTVSLLIIIFLFEDTFPMKFILWGFMIPSLLFLVGLMFYPIFIRKTNKNKAKNFKSSFYKSFITFVNLPISLFNLSLAIPILFLEPYQDRLIFYEKYPIIPFTLLTVFLITIFIGLKVMRTKIKVQYI</sequence>
<dbReference type="KEGG" id="marp:QYS47_32720"/>
<organism evidence="2">
    <name type="scientific">Marivirga arenosa</name>
    <dbReference type="NCBI Taxonomy" id="3059076"/>
    <lineage>
        <taxon>Bacteria</taxon>
        <taxon>Pseudomonadati</taxon>
        <taxon>Bacteroidota</taxon>
        <taxon>Cytophagia</taxon>
        <taxon>Cytophagales</taxon>
        <taxon>Marivirgaceae</taxon>
        <taxon>Marivirga</taxon>
    </lineage>
</organism>
<feature type="transmembrane region" description="Helical" evidence="1">
    <location>
        <begin position="87"/>
        <end position="106"/>
    </location>
</feature>
<feature type="transmembrane region" description="Helical" evidence="1">
    <location>
        <begin position="112"/>
        <end position="136"/>
    </location>
</feature>
<evidence type="ECO:0000313" key="2">
    <source>
        <dbReference type="EMBL" id="WNB17047.1"/>
    </source>
</evidence>
<keyword evidence="1" id="KW-1133">Transmembrane helix</keyword>
<accession>A0AA51X3H2</accession>
<dbReference type="AlphaFoldDB" id="A0AA51X3H2"/>
<feature type="transmembrane region" description="Helical" evidence="1">
    <location>
        <begin position="193"/>
        <end position="213"/>
    </location>
</feature>
<name>A0AA51X3H2_9BACT</name>
<evidence type="ECO:0000256" key="1">
    <source>
        <dbReference type="SAM" id="Phobius"/>
    </source>
</evidence>